<dbReference type="AlphaFoldDB" id="A0A4V3UMZ0"/>
<proteinExistence type="predicted"/>
<dbReference type="Proteomes" id="UP000308092">
    <property type="component" value="Unassembled WGS sequence"/>
</dbReference>
<comment type="caution">
    <text evidence="1">The sequence shown here is derived from an EMBL/GenBank/DDBJ whole genome shotgun (WGS) entry which is preliminary data.</text>
</comment>
<dbReference type="VEuPathDB" id="FungiDB:EYZ11_011403"/>
<reference evidence="1 2" key="1">
    <citation type="submission" date="2019-03" db="EMBL/GenBank/DDBJ databases">
        <title>The genome sequence of a newly discovered highly antifungal drug resistant Aspergillus species, Aspergillus tanneri NIH 1004.</title>
        <authorList>
            <person name="Mounaud S."/>
            <person name="Singh I."/>
            <person name="Joardar V."/>
            <person name="Pakala S."/>
            <person name="Pakala S."/>
            <person name="Venepally P."/>
            <person name="Hoover J."/>
            <person name="Nierman W."/>
            <person name="Chung J."/>
            <person name="Losada L."/>
        </authorList>
    </citation>
    <scope>NUCLEOTIDE SEQUENCE [LARGE SCALE GENOMIC DNA]</scope>
    <source>
        <strain evidence="1 2">NIH1004</strain>
    </source>
</reference>
<dbReference type="EMBL" id="SOSA01000700">
    <property type="protein sequence ID" value="THC89154.1"/>
    <property type="molecule type" value="Genomic_DNA"/>
</dbReference>
<name>A0A4V3UMZ0_9EURO</name>
<sequence length="82" mass="9714">MRQWIRLSHKATFSKLTHHRHSPASHTVTQNRETLFLLYLDDDNHTRASHDTLLQYTKLQTMDSILREHVATEWKETCPKCG</sequence>
<gene>
    <name evidence="1" type="ORF">EYZ11_011403</name>
</gene>
<keyword evidence="2" id="KW-1185">Reference proteome</keyword>
<accession>A0A4V3UMZ0</accession>
<evidence type="ECO:0000313" key="1">
    <source>
        <dbReference type="EMBL" id="THC89154.1"/>
    </source>
</evidence>
<evidence type="ECO:0000313" key="2">
    <source>
        <dbReference type="Proteomes" id="UP000308092"/>
    </source>
</evidence>
<organism evidence="1 2">
    <name type="scientific">Aspergillus tanneri</name>
    <dbReference type="NCBI Taxonomy" id="1220188"/>
    <lineage>
        <taxon>Eukaryota</taxon>
        <taxon>Fungi</taxon>
        <taxon>Dikarya</taxon>
        <taxon>Ascomycota</taxon>
        <taxon>Pezizomycotina</taxon>
        <taxon>Eurotiomycetes</taxon>
        <taxon>Eurotiomycetidae</taxon>
        <taxon>Eurotiales</taxon>
        <taxon>Aspergillaceae</taxon>
        <taxon>Aspergillus</taxon>
        <taxon>Aspergillus subgen. Circumdati</taxon>
    </lineage>
</organism>
<protein>
    <submittedName>
        <fullName evidence="1">Uncharacterized protein</fullName>
    </submittedName>
</protein>